<feature type="region of interest" description="Disordered" evidence="1">
    <location>
        <begin position="213"/>
        <end position="233"/>
    </location>
</feature>
<name>A0A5N7D258_9EURO</name>
<feature type="compositionally biased region" description="Basic residues" evidence="1">
    <location>
        <begin position="174"/>
        <end position="183"/>
    </location>
</feature>
<sequence length="425" mass="47596">MNQLLVTPEVENEDPRVVDIQLGEGISNKTPTTRFRISLAIRSLTLEYVHFQYQTLGYSRVDEQANTLSSVADNQHGSIEEFLKACPHILDRGTAKKMIITGTKMLVLERLYGHAGISALLAFVPSWTRLRYPELTIFIELFLFRHADIATMAEDVSNKYWKCQHLYNRQVRSRDRRSRKIQHNGKQSWASAPHNESMAVMPISDSVTSWDAEKGFHDEPSRPNVPEPQSPGLSACSDYMAQVRVGNMPTTFDPTHLMQRSTQTVTNGQDDTGVIPLDCTPWVRLGLESTSFDPPHDAFYTGQTDPEYMQSFSTPFDATNMAHMGTMPEVFTPNYSIQKETAPTIPSSLISNVHQSAAVIGGMETQHLPPAPFFRADDTLISPTNDGRTLPTFYQTQGLVNSHCSMVNVENRLSNDALHTPIPVP</sequence>
<reference evidence="2 3" key="1">
    <citation type="submission" date="2019-04" db="EMBL/GenBank/DDBJ databases">
        <authorList>
            <consortium name="DOE Joint Genome Institute"/>
            <person name="Mondo S."/>
            <person name="Kjaerbolling I."/>
            <person name="Vesth T."/>
            <person name="Frisvad J.C."/>
            <person name="Nybo J.L."/>
            <person name="Theobald S."/>
            <person name="Kildgaard S."/>
            <person name="Isbrandt T."/>
            <person name="Kuo A."/>
            <person name="Sato A."/>
            <person name="Lyhne E.K."/>
            <person name="Kogle M.E."/>
            <person name="Wiebenga A."/>
            <person name="Kun R.S."/>
            <person name="Lubbers R.J."/>
            <person name="Makela M.R."/>
            <person name="Barry K."/>
            <person name="Chovatia M."/>
            <person name="Clum A."/>
            <person name="Daum C."/>
            <person name="Haridas S."/>
            <person name="He G."/>
            <person name="LaButti K."/>
            <person name="Lipzen A."/>
            <person name="Riley R."/>
            <person name="Salamov A."/>
            <person name="Simmons B.A."/>
            <person name="Magnuson J.K."/>
            <person name="Henrissat B."/>
            <person name="Mortensen U.H."/>
            <person name="Larsen T.O."/>
            <person name="Devries R.P."/>
            <person name="Grigoriev I.V."/>
            <person name="Machida M."/>
            <person name="Baker S.E."/>
            <person name="Andersen M.R."/>
            <person name="Cantor M.N."/>
            <person name="Hua S.X."/>
        </authorList>
    </citation>
    <scope>NUCLEOTIDE SEQUENCE [LARGE SCALE GENOMIC DNA]</scope>
    <source>
        <strain evidence="2 3">CBS 119388</strain>
    </source>
</reference>
<keyword evidence="3" id="KW-1185">Reference proteome</keyword>
<proteinExistence type="predicted"/>
<feature type="region of interest" description="Disordered" evidence="1">
    <location>
        <begin position="173"/>
        <end position="195"/>
    </location>
</feature>
<dbReference type="OrthoDB" id="4499652at2759"/>
<dbReference type="GeneID" id="43667622"/>
<evidence type="ECO:0000256" key="1">
    <source>
        <dbReference type="SAM" id="MobiDB-lite"/>
    </source>
</evidence>
<gene>
    <name evidence="2" type="ORF">BDV37DRAFT_257337</name>
</gene>
<protein>
    <submittedName>
        <fullName evidence="2">Uncharacterized protein</fullName>
    </submittedName>
</protein>
<dbReference type="EMBL" id="ML736814">
    <property type="protein sequence ID" value="KAE8400502.1"/>
    <property type="molecule type" value="Genomic_DNA"/>
</dbReference>
<accession>A0A5N7D258</accession>
<organism evidence="2 3">
    <name type="scientific">Aspergillus pseudonomiae</name>
    <dbReference type="NCBI Taxonomy" id="1506151"/>
    <lineage>
        <taxon>Eukaryota</taxon>
        <taxon>Fungi</taxon>
        <taxon>Dikarya</taxon>
        <taxon>Ascomycota</taxon>
        <taxon>Pezizomycotina</taxon>
        <taxon>Eurotiomycetes</taxon>
        <taxon>Eurotiomycetidae</taxon>
        <taxon>Eurotiales</taxon>
        <taxon>Aspergillaceae</taxon>
        <taxon>Aspergillus</taxon>
        <taxon>Aspergillus subgen. Circumdati</taxon>
    </lineage>
</organism>
<evidence type="ECO:0000313" key="3">
    <source>
        <dbReference type="Proteomes" id="UP000325579"/>
    </source>
</evidence>
<dbReference type="Proteomes" id="UP000325579">
    <property type="component" value="Unassembled WGS sequence"/>
</dbReference>
<evidence type="ECO:0000313" key="2">
    <source>
        <dbReference type="EMBL" id="KAE8400502.1"/>
    </source>
</evidence>
<dbReference type="RefSeq" id="XP_031937821.1">
    <property type="nucleotide sequence ID" value="XM_032082931.1"/>
</dbReference>
<dbReference type="AlphaFoldDB" id="A0A5N7D258"/>